<sequence>MEKKTNTLKKALTGIILSVILIVIDQVTKLMAIHGLMNQQPFVIWDGVFELHYLENRGAAFGILQGKKIFFCVFYADRTLSDRVSLPETYSRREKVPSDGRYLYPVFCRSIGKLY</sequence>
<keyword evidence="2" id="KW-1003">Cell membrane</keyword>
<evidence type="ECO:0000256" key="7">
    <source>
        <dbReference type="ARBA" id="ARBA00022989"/>
    </source>
</evidence>
<reference evidence="9 10" key="2">
    <citation type="submission" date="2009-03" db="EMBL/GenBank/DDBJ databases">
        <title>Draft genome sequence of Roseburia inulinivorans (DSM 16841).</title>
        <authorList>
            <person name="Sudarsanam P."/>
            <person name="Ley R."/>
            <person name="Guruge J."/>
            <person name="Turnbaugh P.J."/>
            <person name="Mahowald M."/>
            <person name="Liep D."/>
            <person name="Gordon J."/>
        </authorList>
    </citation>
    <scope>NUCLEOTIDE SEQUENCE [LARGE SCALE GENOMIC DNA]</scope>
    <source>
        <strain evidence="9 10">DSM 16841</strain>
    </source>
</reference>
<gene>
    <name evidence="9" type="ORF">ROSEINA2194_03748</name>
</gene>
<accession>C0FYA9</accession>
<reference evidence="9 10" key="1">
    <citation type="submission" date="2009-02" db="EMBL/GenBank/DDBJ databases">
        <authorList>
            <person name="Fulton L."/>
            <person name="Clifton S."/>
            <person name="Fulton B."/>
            <person name="Xu J."/>
            <person name="Minx P."/>
            <person name="Pepin K.H."/>
            <person name="Johnson M."/>
            <person name="Bhonagiri V."/>
            <person name="Nash W.E."/>
            <person name="Mardis E.R."/>
            <person name="Wilson R.K."/>
        </authorList>
    </citation>
    <scope>NUCLEOTIDE SEQUENCE [LARGE SCALE GENOMIC DNA]</scope>
    <source>
        <strain evidence="9 10">DSM 16841</strain>
    </source>
</reference>
<evidence type="ECO:0000256" key="8">
    <source>
        <dbReference type="ARBA" id="ARBA00023136"/>
    </source>
</evidence>
<evidence type="ECO:0000256" key="4">
    <source>
        <dbReference type="ARBA" id="ARBA00022692"/>
    </source>
</evidence>
<evidence type="ECO:0000313" key="9">
    <source>
        <dbReference type="EMBL" id="EEG92443.1"/>
    </source>
</evidence>
<comment type="similarity">
    <text evidence="1">Belongs to the peptidase A8 family.</text>
</comment>
<dbReference type="eggNOG" id="COG0597">
    <property type="taxonomic scope" value="Bacteria"/>
</dbReference>
<dbReference type="PANTHER" id="PTHR33695">
    <property type="entry name" value="LIPOPROTEIN SIGNAL PEPTIDASE"/>
    <property type="match status" value="1"/>
</dbReference>
<dbReference type="InterPro" id="IPR001872">
    <property type="entry name" value="Peptidase_A8"/>
</dbReference>
<keyword evidence="3" id="KW-0645">Protease</keyword>
<evidence type="ECO:0000256" key="6">
    <source>
        <dbReference type="ARBA" id="ARBA00022801"/>
    </source>
</evidence>
<dbReference type="Pfam" id="PF01252">
    <property type="entry name" value="Peptidase_A8"/>
    <property type="match status" value="1"/>
</dbReference>
<keyword evidence="5" id="KW-0064">Aspartyl protease</keyword>
<dbReference type="AlphaFoldDB" id="C0FYA9"/>
<keyword evidence="7" id="KW-1133">Transmembrane helix</keyword>
<comment type="caution">
    <text evidence="9">The sequence shown here is derived from an EMBL/GenBank/DDBJ whole genome shotgun (WGS) entry which is preliminary data.</text>
</comment>
<protein>
    <submittedName>
        <fullName evidence="9">Signal peptidase II family protein</fullName>
    </submittedName>
</protein>
<evidence type="ECO:0000313" key="10">
    <source>
        <dbReference type="Proteomes" id="UP000003561"/>
    </source>
</evidence>
<organism evidence="9 10">
    <name type="scientific">Roseburia inulinivorans DSM 16841</name>
    <dbReference type="NCBI Taxonomy" id="622312"/>
    <lineage>
        <taxon>Bacteria</taxon>
        <taxon>Bacillati</taxon>
        <taxon>Bacillota</taxon>
        <taxon>Clostridia</taxon>
        <taxon>Lachnospirales</taxon>
        <taxon>Lachnospiraceae</taxon>
        <taxon>Roseburia</taxon>
    </lineage>
</organism>
<dbReference type="GO" id="GO:0016020">
    <property type="term" value="C:membrane"/>
    <property type="evidence" value="ECO:0007669"/>
    <property type="project" value="InterPro"/>
</dbReference>
<keyword evidence="4" id="KW-0812">Transmembrane</keyword>
<proteinExistence type="inferred from homology"/>
<evidence type="ECO:0000256" key="1">
    <source>
        <dbReference type="ARBA" id="ARBA00006139"/>
    </source>
</evidence>
<name>C0FYA9_9FIRM</name>
<dbReference type="GO" id="GO:0004190">
    <property type="term" value="F:aspartic-type endopeptidase activity"/>
    <property type="evidence" value="ECO:0007669"/>
    <property type="project" value="UniProtKB-KW"/>
</dbReference>
<dbReference type="GO" id="GO:0006508">
    <property type="term" value="P:proteolysis"/>
    <property type="evidence" value="ECO:0007669"/>
    <property type="project" value="UniProtKB-KW"/>
</dbReference>
<evidence type="ECO:0000256" key="5">
    <source>
        <dbReference type="ARBA" id="ARBA00022750"/>
    </source>
</evidence>
<dbReference type="PANTHER" id="PTHR33695:SF1">
    <property type="entry name" value="LIPOPROTEIN SIGNAL PEPTIDASE"/>
    <property type="match status" value="1"/>
</dbReference>
<evidence type="ECO:0000256" key="3">
    <source>
        <dbReference type="ARBA" id="ARBA00022670"/>
    </source>
</evidence>
<dbReference type="Proteomes" id="UP000003561">
    <property type="component" value="Unassembled WGS sequence"/>
</dbReference>
<keyword evidence="6" id="KW-0378">Hydrolase</keyword>
<evidence type="ECO:0000256" key="2">
    <source>
        <dbReference type="ARBA" id="ARBA00022475"/>
    </source>
</evidence>
<keyword evidence="8" id="KW-0472">Membrane</keyword>
<dbReference type="EMBL" id="ACFY01000154">
    <property type="protein sequence ID" value="EEG92443.1"/>
    <property type="molecule type" value="Genomic_DNA"/>
</dbReference>